<dbReference type="InterPro" id="IPR031893">
    <property type="entry name" value="Phage_tail_APC"/>
</dbReference>
<feature type="domain" description="Phage tail assembly chaperone-like" evidence="1">
    <location>
        <begin position="67"/>
        <end position="124"/>
    </location>
</feature>
<sequence length="125" mass="14754">MKFRNVVKYKMGYECEIKHPEWGWSPYFACDYDENAKKIYDAIVSAIEAGDIPVPEDVSDRDLVIDARNWRDNELRDADRQVEMAIDDEDAVKEKAWRKYRSALRKWPEKAGFPSAKSRPRRPKN</sequence>
<dbReference type="Proteomes" id="UP000222849">
    <property type="component" value="Segment"/>
</dbReference>
<reference evidence="2 3" key="1">
    <citation type="submission" date="2017-04" db="EMBL/GenBank/DDBJ databases">
        <title>Isolation, Characterization of a novel bacteriophage and potential to disrupt Pseudomonas aeruginosa biofilms in vitro.</title>
        <authorList>
            <person name="Qu K."/>
            <person name="Xu Y."/>
            <person name="Wang L."/>
            <person name="Li X."/>
        </authorList>
    </citation>
    <scope>NUCLEOTIDE SEQUENCE [LARGE SCALE GENOMIC DNA]</scope>
</reference>
<evidence type="ECO:0000313" key="3">
    <source>
        <dbReference type="Proteomes" id="UP000222849"/>
    </source>
</evidence>
<accession>A0A218L3Y6</accession>
<organism evidence="2 3">
    <name type="scientific">Pseudomonas phage vB_PaeM_G1</name>
    <dbReference type="NCBI Taxonomy" id="1983539"/>
    <lineage>
        <taxon>Viruses</taxon>
        <taxon>Duplodnaviria</taxon>
        <taxon>Heunggongvirae</taxon>
        <taxon>Uroviricota</taxon>
        <taxon>Caudoviricetes</taxon>
        <taxon>Vandenendeviridae</taxon>
        <taxon>Nankokuvirus</taxon>
        <taxon>Nankokuvirus G1</taxon>
    </lineage>
</organism>
<evidence type="ECO:0000313" key="2">
    <source>
        <dbReference type="EMBL" id="ARW57343.1"/>
    </source>
</evidence>
<dbReference type="Pfam" id="PF16778">
    <property type="entry name" value="Phage_tail_APC"/>
    <property type="match status" value="1"/>
</dbReference>
<gene>
    <name evidence="2" type="ORF">vBPaeMG1_076</name>
</gene>
<name>A0A218L3Y6_9CAUD</name>
<protein>
    <submittedName>
        <fullName evidence="2">Putative tail fiber assembly protein</fullName>
    </submittedName>
</protein>
<evidence type="ECO:0000259" key="1">
    <source>
        <dbReference type="Pfam" id="PF16778"/>
    </source>
</evidence>
<proteinExistence type="predicted"/>
<keyword evidence="3" id="KW-1185">Reference proteome</keyword>
<dbReference type="EMBL" id="KY994101">
    <property type="protein sequence ID" value="ARW57343.1"/>
    <property type="molecule type" value="Genomic_DNA"/>
</dbReference>